<evidence type="ECO:0000256" key="18">
    <source>
        <dbReference type="ARBA" id="ARBA00023136"/>
    </source>
</evidence>
<dbReference type="SFLD" id="SFLDF00027">
    <property type="entry name" value="p-type_atpase"/>
    <property type="match status" value="1"/>
</dbReference>
<keyword evidence="6 24" id="KW-1003">Cell membrane</keyword>
<feature type="transmembrane region" description="Helical" evidence="24">
    <location>
        <begin position="582"/>
        <end position="601"/>
    </location>
</feature>
<dbReference type="PRINTS" id="PR00119">
    <property type="entry name" value="CATATPASE"/>
</dbReference>
<keyword evidence="16" id="KW-0186">Copper</keyword>
<dbReference type="InterPro" id="IPR027256">
    <property type="entry name" value="P-typ_ATPase_IB"/>
</dbReference>
<dbReference type="GO" id="GO:0005507">
    <property type="term" value="F:copper ion binding"/>
    <property type="evidence" value="ECO:0007669"/>
    <property type="project" value="InterPro"/>
</dbReference>
<evidence type="ECO:0000256" key="8">
    <source>
        <dbReference type="ARBA" id="ARBA00022723"/>
    </source>
</evidence>
<dbReference type="NCBIfam" id="TIGR00003">
    <property type="entry name" value="copper ion binding protein"/>
    <property type="match status" value="4"/>
</dbReference>
<dbReference type="InterPro" id="IPR036163">
    <property type="entry name" value="HMA_dom_sf"/>
</dbReference>
<evidence type="ECO:0000256" key="3">
    <source>
        <dbReference type="ARBA" id="ARBA00012517"/>
    </source>
</evidence>
<proteinExistence type="inferred from homology"/>
<dbReference type="CDD" id="cd02094">
    <property type="entry name" value="P-type_ATPase_Cu-like"/>
    <property type="match status" value="1"/>
</dbReference>
<dbReference type="InterPro" id="IPR006121">
    <property type="entry name" value="HMA_dom"/>
</dbReference>
<reference evidence="26" key="1">
    <citation type="submission" date="2014-07" db="EMBL/GenBank/DDBJ databases">
        <authorList>
            <person name="Hornung V.Bastian."/>
        </authorList>
    </citation>
    <scope>NUCLEOTIDE SEQUENCE</scope>
    <source>
        <strain evidence="26">PCE-S</strain>
    </source>
</reference>
<dbReference type="Gene3D" id="3.30.70.100">
    <property type="match status" value="4"/>
</dbReference>
<feature type="domain" description="HMA" evidence="25">
    <location>
        <begin position="4"/>
        <end position="70"/>
    </location>
</feature>
<dbReference type="InterPro" id="IPR017969">
    <property type="entry name" value="Heavy-metal-associated_CS"/>
</dbReference>
<dbReference type="PROSITE" id="PS00154">
    <property type="entry name" value="ATPASE_E1_E2"/>
    <property type="match status" value="1"/>
</dbReference>
<dbReference type="NCBIfam" id="TIGR01511">
    <property type="entry name" value="ATPase-IB1_Cu"/>
    <property type="match status" value="1"/>
</dbReference>
<dbReference type="RefSeq" id="WP_005813256.1">
    <property type="nucleotide sequence ID" value="NZ_CABKQQ010000044.1"/>
</dbReference>
<dbReference type="SUPFAM" id="SSF81653">
    <property type="entry name" value="Calcium ATPase, transduction domain A"/>
    <property type="match status" value="1"/>
</dbReference>
<dbReference type="Gene3D" id="2.70.150.10">
    <property type="entry name" value="Calcium-transporting ATPase, cytoplasmic transduction domain A"/>
    <property type="match status" value="1"/>
</dbReference>
<evidence type="ECO:0000256" key="19">
    <source>
        <dbReference type="ARBA" id="ARBA00029719"/>
    </source>
</evidence>
<feature type="domain" description="HMA" evidence="25">
    <location>
        <begin position="185"/>
        <end position="251"/>
    </location>
</feature>
<evidence type="ECO:0000256" key="14">
    <source>
        <dbReference type="ARBA" id="ARBA00022967"/>
    </source>
</evidence>
<feature type="transmembrane region" description="Helical" evidence="24">
    <location>
        <begin position="952"/>
        <end position="971"/>
    </location>
</feature>
<evidence type="ECO:0000256" key="22">
    <source>
        <dbReference type="ARBA" id="ARBA00049289"/>
    </source>
</evidence>
<dbReference type="SUPFAM" id="SSF55008">
    <property type="entry name" value="HMA, heavy metal-associated domain"/>
    <property type="match status" value="4"/>
</dbReference>
<keyword evidence="11" id="KW-0187">Copper transport</keyword>
<dbReference type="PROSITE" id="PS01047">
    <property type="entry name" value="HMA_1"/>
    <property type="match status" value="3"/>
</dbReference>
<protein>
    <recommendedName>
        <fullName evidence="4">Copper-exporting P-type ATPase</fullName>
        <ecNumber evidence="3">7.2.2.8</ecNumber>
    </recommendedName>
    <alternativeName>
        <fullName evidence="19">Copper-exporting P-type ATPase A</fullName>
    </alternativeName>
    <alternativeName>
        <fullName evidence="20">Cu(+)-exporting ATPase</fullName>
    </alternativeName>
    <alternativeName>
        <fullName evidence="23">Probable copper-transporting ATPase SynA</fullName>
    </alternativeName>
</protein>
<dbReference type="PANTHER" id="PTHR43520">
    <property type="entry name" value="ATP7, ISOFORM B"/>
    <property type="match status" value="1"/>
</dbReference>
<dbReference type="PANTHER" id="PTHR43520:SF8">
    <property type="entry name" value="P-TYPE CU(+) TRANSPORTER"/>
    <property type="match status" value="1"/>
</dbReference>
<dbReference type="InterPro" id="IPR036412">
    <property type="entry name" value="HAD-like_sf"/>
</dbReference>
<evidence type="ECO:0000256" key="15">
    <source>
        <dbReference type="ARBA" id="ARBA00022989"/>
    </source>
</evidence>
<dbReference type="EMBL" id="LK996017">
    <property type="protein sequence ID" value="CDX02660.1"/>
    <property type="molecule type" value="Genomic_DNA"/>
</dbReference>
<dbReference type="GO" id="GO:0140581">
    <property type="term" value="F:P-type monovalent copper transporter activity"/>
    <property type="evidence" value="ECO:0007669"/>
    <property type="project" value="UniProtKB-EC"/>
</dbReference>
<dbReference type="InterPro" id="IPR059000">
    <property type="entry name" value="ATPase_P-type_domA"/>
</dbReference>
<dbReference type="InterPro" id="IPR018303">
    <property type="entry name" value="ATPase_P-typ_P_site"/>
</dbReference>
<dbReference type="InterPro" id="IPR023214">
    <property type="entry name" value="HAD_sf"/>
</dbReference>
<evidence type="ECO:0000256" key="13">
    <source>
        <dbReference type="ARBA" id="ARBA00022842"/>
    </source>
</evidence>
<evidence type="ECO:0000256" key="21">
    <source>
        <dbReference type="ARBA" id="ARBA00037427"/>
    </source>
</evidence>
<dbReference type="Pfam" id="PF00403">
    <property type="entry name" value="HMA"/>
    <property type="match status" value="4"/>
</dbReference>
<dbReference type="GO" id="GO:0043682">
    <property type="term" value="F:P-type divalent copper transporter activity"/>
    <property type="evidence" value="ECO:0007669"/>
    <property type="project" value="TreeGrafter"/>
</dbReference>
<dbReference type="PRINTS" id="PR00942">
    <property type="entry name" value="CUATPASEI"/>
</dbReference>
<evidence type="ECO:0000256" key="24">
    <source>
        <dbReference type="RuleBase" id="RU362081"/>
    </source>
</evidence>
<keyword evidence="8 24" id="KW-0479">Metal-binding</keyword>
<dbReference type="PROSITE" id="PS50846">
    <property type="entry name" value="HMA_2"/>
    <property type="match status" value="4"/>
</dbReference>
<keyword evidence="18 24" id="KW-0472">Membrane</keyword>
<comment type="similarity">
    <text evidence="2 24">Belongs to the cation transport ATPase (P-type) (TC 3.A.3) family. Type IB subfamily.</text>
</comment>
<feature type="transmembrane region" description="Helical" evidence="24">
    <location>
        <begin position="364"/>
        <end position="384"/>
    </location>
</feature>
<evidence type="ECO:0000256" key="6">
    <source>
        <dbReference type="ARBA" id="ARBA00022475"/>
    </source>
</evidence>
<dbReference type="Gene3D" id="3.40.1110.10">
    <property type="entry name" value="Calcium-transporting ATPase, cytoplasmic domain N"/>
    <property type="match status" value="1"/>
</dbReference>
<dbReference type="SUPFAM" id="SSF56784">
    <property type="entry name" value="HAD-like"/>
    <property type="match status" value="1"/>
</dbReference>
<name>A0A098B2S3_DESHA</name>
<dbReference type="InterPro" id="IPR044492">
    <property type="entry name" value="P_typ_ATPase_HD_dom"/>
</dbReference>
<dbReference type="InterPro" id="IPR008250">
    <property type="entry name" value="ATPase_P-typ_transduc_dom_A_sf"/>
</dbReference>
<feature type="domain" description="HMA" evidence="25">
    <location>
        <begin position="257"/>
        <end position="323"/>
    </location>
</feature>
<evidence type="ECO:0000256" key="12">
    <source>
        <dbReference type="ARBA" id="ARBA00022840"/>
    </source>
</evidence>
<gene>
    <name evidence="26" type="ORF">DPCES_2773</name>
</gene>
<dbReference type="GO" id="GO:0016887">
    <property type="term" value="F:ATP hydrolysis activity"/>
    <property type="evidence" value="ECO:0007669"/>
    <property type="project" value="InterPro"/>
</dbReference>
<dbReference type="GO" id="GO:0055070">
    <property type="term" value="P:copper ion homeostasis"/>
    <property type="evidence" value="ECO:0007669"/>
    <property type="project" value="TreeGrafter"/>
</dbReference>
<comment type="catalytic activity">
    <reaction evidence="22">
        <text>Cu(+)(in) + ATP + H2O = Cu(+)(out) + ADP + phosphate + H(+)</text>
        <dbReference type="Rhea" id="RHEA:25792"/>
        <dbReference type="ChEBI" id="CHEBI:15377"/>
        <dbReference type="ChEBI" id="CHEBI:15378"/>
        <dbReference type="ChEBI" id="CHEBI:30616"/>
        <dbReference type="ChEBI" id="CHEBI:43474"/>
        <dbReference type="ChEBI" id="CHEBI:49552"/>
        <dbReference type="ChEBI" id="CHEBI:456216"/>
        <dbReference type="EC" id="7.2.2.8"/>
    </reaction>
</comment>
<keyword evidence="15 24" id="KW-1133">Transmembrane helix</keyword>
<keyword evidence="5" id="KW-0813">Transport</keyword>
<dbReference type="FunFam" id="3.30.70.100:FF:000005">
    <property type="entry name" value="Copper-exporting P-type ATPase A"/>
    <property type="match status" value="2"/>
</dbReference>
<evidence type="ECO:0000313" key="26">
    <source>
        <dbReference type="EMBL" id="CDX02660.1"/>
    </source>
</evidence>
<dbReference type="AlphaFoldDB" id="A0A098B2S3"/>
<evidence type="ECO:0000256" key="17">
    <source>
        <dbReference type="ARBA" id="ARBA00023065"/>
    </source>
</evidence>
<keyword evidence="26" id="KW-0378">Hydrolase</keyword>
<dbReference type="EC" id="7.2.2.8" evidence="3"/>
<keyword evidence="13" id="KW-0460">Magnesium</keyword>
<dbReference type="InterPro" id="IPR023299">
    <property type="entry name" value="ATPase_P-typ_cyto_dom_N"/>
</dbReference>
<dbReference type="SUPFAM" id="SSF81665">
    <property type="entry name" value="Calcium ATPase, transmembrane domain M"/>
    <property type="match status" value="1"/>
</dbReference>
<dbReference type="FunFam" id="2.70.150.10:FF:000020">
    <property type="entry name" value="Copper-exporting P-type ATPase A"/>
    <property type="match status" value="1"/>
</dbReference>
<dbReference type="PRINTS" id="PR00943">
    <property type="entry name" value="CUATPASE"/>
</dbReference>
<feature type="transmembrane region" description="Helical" evidence="24">
    <location>
        <begin position="341"/>
        <end position="358"/>
    </location>
</feature>
<organism evidence="26">
    <name type="scientific">Desulfitobacterium hafniense</name>
    <name type="common">Desulfitobacterium frappieri</name>
    <dbReference type="NCBI Taxonomy" id="49338"/>
    <lineage>
        <taxon>Bacteria</taxon>
        <taxon>Bacillati</taxon>
        <taxon>Bacillota</taxon>
        <taxon>Clostridia</taxon>
        <taxon>Eubacteriales</taxon>
        <taxon>Desulfitobacteriaceae</taxon>
        <taxon>Desulfitobacterium</taxon>
    </lineage>
</organism>
<feature type="transmembrane region" description="Helical" evidence="24">
    <location>
        <begin position="396"/>
        <end position="415"/>
    </location>
</feature>
<accession>A0A098B2S3</accession>
<dbReference type="InterPro" id="IPR023298">
    <property type="entry name" value="ATPase_P-typ_TM_dom_sf"/>
</dbReference>
<evidence type="ECO:0000256" key="1">
    <source>
        <dbReference type="ARBA" id="ARBA00004651"/>
    </source>
</evidence>
<dbReference type="NCBIfam" id="TIGR01525">
    <property type="entry name" value="ATPase-IB_hvy"/>
    <property type="match status" value="1"/>
</dbReference>
<evidence type="ECO:0000256" key="7">
    <source>
        <dbReference type="ARBA" id="ARBA00022692"/>
    </source>
</evidence>
<evidence type="ECO:0000259" key="25">
    <source>
        <dbReference type="PROSITE" id="PS50846"/>
    </source>
</evidence>
<dbReference type="Pfam" id="PF00122">
    <property type="entry name" value="E1-E2_ATPase"/>
    <property type="match status" value="1"/>
</dbReference>
<evidence type="ECO:0000256" key="5">
    <source>
        <dbReference type="ARBA" id="ARBA00022448"/>
    </source>
</evidence>
<dbReference type="GO" id="GO:0005524">
    <property type="term" value="F:ATP binding"/>
    <property type="evidence" value="ECO:0007669"/>
    <property type="project" value="UniProtKB-UniRule"/>
</dbReference>
<feature type="domain" description="HMA" evidence="25">
    <location>
        <begin position="85"/>
        <end position="151"/>
    </location>
</feature>
<keyword evidence="17" id="KW-0406">Ion transport</keyword>
<comment type="function">
    <text evidence="21">Involved in copper transport.</text>
</comment>
<dbReference type="SFLD" id="SFLDS00003">
    <property type="entry name" value="Haloacid_Dehalogenase"/>
    <property type="match status" value="1"/>
</dbReference>
<dbReference type="NCBIfam" id="TIGR01494">
    <property type="entry name" value="ATPase_P-type"/>
    <property type="match status" value="1"/>
</dbReference>
<dbReference type="SFLD" id="SFLDG00002">
    <property type="entry name" value="C1.7:_P-type_atpase_like"/>
    <property type="match status" value="1"/>
</dbReference>
<evidence type="ECO:0000256" key="4">
    <source>
        <dbReference type="ARBA" id="ARBA00015102"/>
    </source>
</evidence>
<evidence type="ECO:0000256" key="16">
    <source>
        <dbReference type="ARBA" id="ARBA00023008"/>
    </source>
</evidence>
<evidence type="ECO:0000256" key="2">
    <source>
        <dbReference type="ARBA" id="ARBA00006024"/>
    </source>
</evidence>
<dbReference type="PATRIC" id="fig|49338.4.peg.2980"/>
<keyword evidence="7 24" id="KW-0812">Transmembrane</keyword>
<keyword evidence="10 24" id="KW-0547">Nucleotide-binding</keyword>
<keyword evidence="12 24" id="KW-0067">ATP-binding</keyword>
<evidence type="ECO:0000256" key="11">
    <source>
        <dbReference type="ARBA" id="ARBA00022796"/>
    </source>
</evidence>
<evidence type="ECO:0000256" key="20">
    <source>
        <dbReference type="ARBA" id="ARBA00033239"/>
    </source>
</evidence>
<feature type="transmembrane region" description="Helical" evidence="24">
    <location>
        <begin position="607"/>
        <end position="628"/>
    </location>
</feature>
<dbReference type="FunFam" id="3.30.70.100:FF:000001">
    <property type="entry name" value="ATPase copper transporting beta"/>
    <property type="match status" value="1"/>
</dbReference>
<dbReference type="CDD" id="cd00371">
    <property type="entry name" value="HMA"/>
    <property type="match status" value="4"/>
</dbReference>
<evidence type="ECO:0000256" key="9">
    <source>
        <dbReference type="ARBA" id="ARBA00022737"/>
    </source>
</evidence>
<comment type="subcellular location">
    <subcellularLocation>
        <location evidence="1">Cell membrane</location>
        <topology evidence="1">Multi-pass membrane protein</topology>
    </subcellularLocation>
</comment>
<feature type="transmembrane region" description="Helical" evidence="24">
    <location>
        <begin position="922"/>
        <end position="940"/>
    </location>
</feature>
<evidence type="ECO:0000256" key="10">
    <source>
        <dbReference type="ARBA" id="ARBA00022741"/>
    </source>
</evidence>
<feature type="transmembrane region" description="Helical" evidence="24">
    <location>
        <begin position="421"/>
        <end position="442"/>
    </location>
</feature>
<dbReference type="InterPro" id="IPR001757">
    <property type="entry name" value="P_typ_ATPase"/>
</dbReference>
<dbReference type="Pfam" id="PF00702">
    <property type="entry name" value="Hydrolase"/>
    <property type="match status" value="1"/>
</dbReference>
<dbReference type="GO" id="GO:0005886">
    <property type="term" value="C:plasma membrane"/>
    <property type="evidence" value="ECO:0007669"/>
    <property type="project" value="UniProtKB-SubCell"/>
</dbReference>
<keyword evidence="14" id="KW-1278">Translocase</keyword>
<dbReference type="InterPro" id="IPR006122">
    <property type="entry name" value="HMA_Cu_ion-bd"/>
</dbReference>
<keyword evidence="9" id="KW-0677">Repeat</keyword>
<sequence length="980" mass="106105">MSKKNTAIKVTGMTCEHCVGRVKKALESLPELENVNVSLENGEASFDWTGEGLSMARVKDVIEEAGYTVIEDQEAQQRVQAQGMLMKELNVYGMTCEHCVRRVKKALENLPEVTDVEVSLAESKAAFRHNPAITTEAQIKEAIQEAGYSTEVTEATESIESIEVTEASVPDIQESESPAQESVNEKKQLKITGMTCANCALTIEKGMAKLPGVKAATVNFASEKLSLDYDPALLDEKTILEKVKDLGYGAYMERDEGKAQFKVSGMTCANCALTIEKKLRNTPGIQTVAVNFATESVTTDYDPNLIDLETIYKQVRDAGYTPIENKEESHEDNHVKSQRNWVIFSAVLSVPLMPMMFMPMTHGIMYTMFILATIVQFTAGLTFYRGAYHALKNRSTNMDVLVAMGITAAYGYSVMTTFPHIFFAGDTFFDTSALLITFVRFGKYLEAKAKGRAGQALKRLLELQADRARLLINGEEKEVPASSVKIGDIVLVKPGEKIPVDGVIVEGQASIDESMITGESIPVDKGAGENVIGATINRSGSIKVSTTKTGKDSVLSGIIKMVEDAQGVKPPIQRLADKISNVFVPVVVAISILTFIIWYVFLDSAFVFAFTAAIAVLVIACPCALGLATPTAIMVGSGVGLNRGILFKSAAVLEGIAKVEAIGFDKTGTLTKGKPEVTHLMAYEGYAQKDLLRIAAAGENPSIHPLAQAIVQRAKDEGIEVEEVQDYHEESGHGTLCSYQGKKLLIGNKKLMIKENIPTEAVEKDFQELANEGKTTSFVAYDGKVIGIIALADVLKESTQEAIKRLHGLGIKTFMITGDNKKVATVIGNEVGIDEVVAEVLPQDKIEIIKRYQNNGLKVAMVGDGINDAPALAQADIGIAIGSGTDVAKETGDVVLVRNDLLDVERAIRLGRKTLTKIKQNLFWALIYNTLGIPIAAGVLFPITGELLPPEWAGLAMAFSSVSVVTSSLLLSRYSKELVD</sequence>
<dbReference type="Gene3D" id="3.40.50.1000">
    <property type="entry name" value="HAD superfamily/HAD-like"/>
    <property type="match status" value="1"/>
</dbReference>
<evidence type="ECO:0000256" key="23">
    <source>
        <dbReference type="ARBA" id="ARBA00069640"/>
    </source>
</evidence>